<dbReference type="InterPro" id="IPR035897">
    <property type="entry name" value="Toll_tir_struct_dom_sf"/>
</dbReference>
<keyword evidence="2 11" id="KW-0732">Signal</keyword>
<evidence type="ECO:0000256" key="3">
    <source>
        <dbReference type="ARBA" id="ARBA00022737"/>
    </source>
</evidence>
<sequence length="1116" mass="125439">MDLRSTQRSLLFFLGLCGICTGLVQENCKNYELQFERVFSVPGDVAMLNSTLVSSEVFNFTSVPYNITWYDPKTSQEMSNQTGRIVIRGETLWFLNITLDDAGEYVSILRTPTQCYKQATKLVVNESIAGECGRPMKAHQTVTKGVTDKLSCPLKDFMNKLDSYNITSSIKWYRGCDPIVDGTDRYTCDTTTLYIADVKPQDNGSYTCTLTFTLGGTTGSISETIHASVKGSSFTKRCRVFVPGVGGMAVDIFWLARNEFIFEYPSDRVHTSKRRKWSQDVPHKGMWLERMLIFSELREEDFNVNYTCRAYSPRGFPECYFTLQPTEPNIILPIGLVFGGVTLLFIIGVIIYYLFKVDIVLLFRRTFPFLYANKDLDGKLYDAYVAFPPPGAVGYSDGVESFAIHMLPEVLEKACGYKLFIAGRDCLPGQAVMDSVEENIQASRRLLLLYTASTFTSKRHTSSTSSTNNNNISKNSNNSDGTESETKDSSFDGINEDYQDTRQQLECVAAMHRALVERSLKTRTMVVAGWIYLPFALLSLAIAVAHSHSEETETYHVSIGHLFVLSCNPLDASTKVTWSRWGRDNLSLPAGVEVREGLLWFIPVQMSHNGSYTCEKRNGTGLSWMKFFVSVSSEQCPDAPETISIAQRVNGGLPCQQKEIFGLNKTHTIRWMKDCNPMEREGEPIFVDEEGFVRLPALTEMDAGKYTCLVDISLDGKNYTSARSIQLSINDGQRVELQCLAYIGFSEDSEISVYWTIGSDFVEEHKELVESKRYIHNSGKVFIESTLSISEVLPKFLRVRFQCKVQSPSNEKFGYVWLQEASVAVLALAAAFFLFKVDLALAYRKLLQHFSKQQAPDGKIYDAYVSFLHSDTLSSAEAESFALQILPEQLEKQHGYSLYIRGRDDSPGEAVHDIISATLRQSRRLIIILSTEAISATHCETEEEPLCDNQVKFCYEQKIGLYDALTLNNLQDFKHLQGHDEASLWIHNATKDDEGIYTCTCTWTHNHKVYNSSGSRRLILRDSSMYDAYVVYQMQNMDKLTENMLAVLCCAVLCCAVLCCAVLCSRVLPVTGVADWLTARLSQQMAAMQRPCGTGQGLASRELFLPYTPKGTNPGP</sequence>
<dbReference type="SUPFAM" id="SSF48726">
    <property type="entry name" value="Immunoglobulin"/>
    <property type="match status" value="4"/>
</dbReference>
<evidence type="ECO:0000256" key="4">
    <source>
        <dbReference type="ARBA" id="ARBA00022801"/>
    </source>
</evidence>
<feature type="domain" description="TIR" evidence="12">
    <location>
        <begin position="379"/>
        <end position="505"/>
    </location>
</feature>
<feature type="domain" description="Ig-like" evidence="13">
    <location>
        <begin position="637"/>
        <end position="726"/>
    </location>
</feature>
<feature type="transmembrane region" description="Helical" evidence="10">
    <location>
        <begin position="1044"/>
        <end position="1068"/>
    </location>
</feature>
<keyword evidence="8" id="KW-0393">Immunoglobulin domain</keyword>
<dbReference type="PROSITE" id="PS50104">
    <property type="entry name" value="TIR"/>
    <property type="match status" value="2"/>
</dbReference>
<keyword evidence="15" id="KW-1185">Reference proteome</keyword>
<dbReference type="PANTHER" id="PTHR11890:SF3">
    <property type="entry name" value="INTERLEUKIN-1 RECEPTOR TYPE 2"/>
    <property type="match status" value="1"/>
</dbReference>
<feature type="domain" description="Ig-like" evidence="13">
    <location>
        <begin position="135"/>
        <end position="226"/>
    </location>
</feature>
<evidence type="ECO:0000256" key="1">
    <source>
        <dbReference type="ARBA" id="ARBA00009752"/>
    </source>
</evidence>
<dbReference type="Proteomes" id="UP000298787">
    <property type="component" value="Chromosome 2"/>
</dbReference>
<proteinExistence type="inferred from homology"/>
<evidence type="ECO:0000256" key="7">
    <source>
        <dbReference type="ARBA" id="ARBA00023180"/>
    </source>
</evidence>
<evidence type="ECO:0000256" key="8">
    <source>
        <dbReference type="ARBA" id="ARBA00023319"/>
    </source>
</evidence>
<dbReference type="InterPro" id="IPR013783">
    <property type="entry name" value="Ig-like_fold"/>
</dbReference>
<name>A0A4U5U1M5_COLLU</name>
<dbReference type="Pfam" id="PF01582">
    <property type="entry name" value="TIR"/>
    <property type="match status" value="2"/>
</dbReference>
<feature type="chain" id="PRO_5020824743" evidence="11">
    <location>
        <begin position="23"/>
        <end position="1116"/>
    </location>
</feature>
<comment type="similarity">
    <text evidence="1">Belongs to the interleukin-1 receptor family.</text>
</comment>
<feature type="domain" description="Ig-like" evidence="13">
    <location>
        <begin position="534"/>
        <end position="632"/>
    </location>
</feature>
<organism evidence="14 15">
    <name type="scientific">Collichthys lucidus</name>
    <name type="common">Big head croaker</name>
    <name type="synonym">Sciaena lucida</name>
    <dbReference type="NCBI Taxonomy" id="240159"/>
    <lineage>
        <taxon>Eukaryota</taxon>
        <taxon>Metazoa</taxon>
        <taxon>Chordata</taxon>
        <taxon>Craniata</taxon>
        <taxon>Vertebrata</taxon>
        <taxon>Euteleostomi</taxon>
        <taxon>Actinopterygii</taxon>
        <taxon>Neopterygii</taxon>
        <taxon>Teleostei</taxon>
        <taxon>Neoteleostei</taxon>
        <taxon>Acanthomorphata</taxon>
        <taxon>Eupercaria</taxon>
        <taxon>Sciaenidae</taxon>
        <taxon>Collichthys</taxon>
    </lineage>
</organism>
<dbReference type="SMART" id="SM00409">
    <property type="entry name" value="IG"/>
    <property type="match status" value="7"/>
</dbReference>
<dbReference type="PRINTS" id="PR01537">
    <property type="entry name" value="INTRLKN1R1F"/>
</dbReference>
<evidence type="ECO:0000256" key="10">
    <source>
        <dbReference type="SAM" id="Phobius"/>
    </source>
</evidence>
<evidence type="ECO:0000256" key="9">
    <source>
        <dbReference type="SAM" id="MobiDB-lite"/>
    </source>
</evidence>
<evidence type="ECO:0000256" key="11">
    <source>
        <dbReference type="SAM" id="SignalP"/>
    </source>
</evidence>
<feature type="region of interest" description="Disordered" evidence="9">
    <location>
        <begin position="459"/>
        <end position="495"/>
    </location>
</feature>
<feature type="transmembrane region" description="Helical" evidence="10">
    <location>
        <begin position="525"/>
        <end position="545"/>
    </location>
</feature>
<accession>A0A4U5U1M5</accession>
<evidence type="ECO:0000259" key="13">
    <source>
        <dbReference type="PROSITE" id="PS50835"/>
    </source>
</evidence>
<feature type="transmembrane region" description="Helical" evidence="10">
    <location>
        <begin position="813"/>
        <end position="835"/>
    </location>
</feature>
<keyword evidence="10" id="KW-0812">Transmembrane</keyword>
<keyword evidence="14" id="KW-0675">Receptor</keyword>
<keyword evidence="5" id="KW-0520">NAD</keyword>
<dbReference type="GO" id="GO:0016787">
    <property type="term" value="F:hydrolase activity"/>
    <property type="evidence" value="ECO:0007669"/>
    <property type="project" value="UniProtKB-KW"/>
</dbReference>
<dbReference type="PANTHER" id="PTHR11890">
    <property type="entry name" value="INTERLEUKIN-1 RECEPTOR FAMILY MEMBER"/>
    <property type="match status" value="1"/>
</dbReference>
<protein>
    <submittedName>
        <fullName evidence="14">Interleukin-1 receptor-like 2 IL-36 receptor</fullName>
    </submittedName>
</protein>
<keyword evidence="6" id="KW-1015">Disulfide bond</keyword>
<keyword evidence="7" id="KW-0325">Glycoprotein</keyword>
<dbReference type="InterPro" id="IPR003599">
    <property type="entry name" value="Ig_sub"/>
</dbReference>
<feature type="transmembrane region" description="Helical" evidence="10">
    <location>
        <begin position="330"/>
        <end position="355"/>
    </location>
</feature>
<dbReference type="Gene3D" id="2.60.40.10">
    <property type="entry name" value="Immunoglobulins"/>
    <property type="match status" value="7"/>
</dbReference>
<keyword evidence="4" id="KW-0378">Hydrolase</keyword>
<evidence type="ECO:0000256" key="2">
    <source>
        <dbReference type="ARBA" id="ARBA00022729"/>
    </source>
</evidence>
<dbReference type="InterPro" id="IPR036179">
    <property type="entry name" value="Ig-like_dom_sf"/>
</dbReference>
<dbReference type="FunFam" id="2.60.40.10:FF:000188">
    <property type="entry name" value="Interleukin-1 receptor accessory protein-like 1"/>
    <property type="match status" value="1"/>
</dbReference>
<feature type="signal peptide" evidence="11">
    <location>
        <begin position="1"/>
        <end position="22"/>
    </location>
</feature>
<evidence type="ECO:0000256" key="5">
    <source>
        <dbReference type="ARBA" id="ARBA00023027"/>
    </source>
</evidence>
<reference evidence="14 15" key="1">
    <citation type="submission" date="2019-01" db="EMBL/GenBank/DDBJ databases">
        <title>Genome Assembly of Collichthys lucidus.</title>
        <authorList>
            <person name="Cai M."/>
            <person name="Xiao S."/>
        </authorList>
    </citation>
    <scope>NUCLEOTIDE SEQUENCE [LARGE SCALE GENOMIC DNA]</scope>
    <source>
        <strain evidence="14">JT15FE1705JMU</strain>
        <tissue evidence="14">Muscle</tissue>
    </source>
</reference>
<dbReference type="AlphaFoldDB" id="A0A4U5U1M5"/>
<keyword evidence="3" id="KW-0677">Repeat</keyword>
<evidence type="ECO:0000313" key="15">
    <source>
        <dbReference type="Proteomes" id="UP000298787"/>
    </source>
</evidence>
<dbReference type="GO" id="GO:0004908">
    <property type="term" value="F:interleukin-1 receptor activity"/>
    <property type="evidence" value="ECO:0007669"/>
    <property type="project" value="InterPro"/>
</dbReference>
<keyword evidence="10" id="KW-0472">Membrane</keyword>
<dbReference type="InterPro" id="IPR007110">
    <property type="entry name" value="Ig-like_dom"/>
</dbReference>
<dbReference type="SUPFAM" id="SSF52200">
    <property type="entry name" value="Toll/Interleukin receptor TIR domain"/>
    <property type="match status" value="2"/>
</dbReference>
<feature type="domain" description="TIR" evidence="12">
    <location>
        <begin position="859"/>
        <end position="994"/>
    </location>
</feature>
<dbReference type="SMART" id="SM00255">
    <property type="entry name" value="TIR"/>
    <property type="match status" value="1"/>
</dbReference>
<evidence type="ECO:0000259" key="12">
    <source>
        <dbReference type="PROSITE" id="PS50104"/>
    </source>
</evidence>
<feature type="compositionally biased region" description="Low complexity" evidence="9">
    <location>
        <begin position="462"/>
        <end position="479"/>
    </location>
</feature>
<dbReference type="InterPro" id="IPR004074">
    <property type="entry name" value="IL-1_rcpt_I/II-typ"/>
</dbReference>
<dbReference type="InterPro" id="IPR015621">
    <property type="entry name" value="IL-1_rcpt_fam"/>
</dbReference>
<evidence type="ECO:0000256" key="6">
    <source>
        <dbReference type="ARBA" id="ARBA00023157"/>
    </source>
</evidence>
<dbReference type="PRINTS" id="PR01536">
    <property type="entry name" value="INTRLKN1R12F"/>
</dbReference>
<keyword evidence="10" id="KW-1133">Transmembrane helix</keyword>
<dbReference type="Gene3D" id="3.40.50.10140">
    <property type="entry name" value="Toll/interleukin-1 receptor homology (TIR) domain"/>
    <property type="match status" value="2"/>
</dbReference>
<evidence type="ECO:0000313" key="14">
    <source>
        <dbReference type="EMBL" id="TKS67670.1"/>
    </source>
</evidence>
<dbReference type="EMBL" id="CM014079">
    <property type="protein sequence ID" value="TKS67670.1"/>
    <property type="molecule type" value="Genomic_DNA"/>
</dbReference>
<dbReference type="InterPro" id="IPR000157">
    <property type="entry name" value="TIR_dom"/>
</dbReference>
<dbReference type="STRING" id="240159.A0A4U5U1M5"/>
<gene>
    <name evidence="14" type="ORF">D9C73_001006</name>
</gene>
<dbReference type="PROSITE" id="PS50835">
    <property type="entry name" value="IG_LIKE"/>
    <property type="match status" value="3"/>
</dbReference>